<proteinExistence type="predicted"/>
<keyword evidence="1" id="KW-0804">Transcription</keyword>
<name>A0ABQ7G898_DUNSA</name>
<dbReference type="GO" id="GO:0000428">
    <property type="term" value="C:DNA-directed RNA polymerase complex"/>
    <property type="evidence" value="ECO:0007669"/>
    <property type="project" value="UniProtKB-KW"/>
</dbReference>
<keyword evidence="1" id="KW-0240">DNA-directed RNA polymerase</keyword>
<sequence>MEDDEEDVIVRELDVYVSSDTAGAQLGLLSCPLRPPWRKYPYEDLEAVRMKPNAKRLEMDVPLDTTSANYAGDDEAHAARGVQKVTLRSSPVETKTSMAIGILQDGAFVLAPLEYCLQLRPHLSYLNSNKK</sequence>
<evidence type="ECO:0000313" key="1">
    <source>
        <dbReference type="EMBL" id="KAF5830835.1"/>
    </source>
</evidence>
<protein>
    <submittedName>
        <fullName evidence="1">DNA-directed RNA polymerase III subunit Rpc5</fullName>
    </submittedName>
</protein>
<feature type="non-terminal residue" evidence="1">
    <location>
        <position position="131"/>
    </location>
</feature>
<organism evidence="1 2">
    <name type="scientific">Dunaliella salina</name>
    <name type="common">Green alga</name>
    <name type="synonym">Protococcus salinus</name>
    <dbReference type="NCBI Taxonomy" id="3046"/>
    <lineage>
        <taxon>Eukaryota</taxon>
        <taxon>Viridiplantae</taxon>
        <taxon>Chlorophyta</taxon>
        <taxon>core chlorophytes</taxon>
        <taxon>Chlorophyceae</taxon>
        <taxon>CS clade</taxon>
        <taxon>Chlamydomonadales</taxon>
        <taxon>Dunaliellaceae</taxon>
        <taxon>Dunaliella</taxon>
    </lineage>
</organism>
<keyword evidence="2" id="KW-1185">Reference proteome</keyword>
<dbReference type="EMBL" id="MU070001">
    <property type="protein sequence ID" value="KAF5830835.1"/>
    <property type="molecule type" value="Genomic_DNA"/>
</dbReference>
<dbReference type="PANTHER" id="PTHR12069">
    <property type="entry name" value="DNA-DIRECTED RNA POLYMERASES III 80 KDA POLYPEPTIDE RNA POLYMERASE III SUBUNIT 5"/>
    <property type="match status" value="1"/>
</dbReference>
<dbReference type="Proteomes" id="UP000815325">
    <property type="component" value="Unassembled WGS sequence"/>
</dbReference>
<reference evidence="1" key="1">
    <citation type="submission" date="2017-08" db="EMBL/GenBank/DDBJ databases">
        <authorList>
            <person name="Polle J.E."/>
            <person name="Barry K."/>
            <person name="Cushman J."/>
            <person name="Schmutz J."/>
            <person name="Tran D."/>
            <person name="Hathwaick L.T."/>
            <person name="Yim W.C."/>
            <person name="Jenkins J."/>
            <person name="Mckie-Krisberg Z.M."/>
            <person name="Prochnik S."/>
            <person name="Lindquist E."/>
            <person name="Dockter R.B."/>
            <person name="Adam C."/>
            <person name="Molina H."/>
            <person name="Bunkerborg J."/>
            <person name="Jin E."/>
            <person name="Buchheim M."/>
            <person name="Magnuson J."/>
        </authorList>
    </citation>
    <scope>NUCLEOTIDE SEQUENCE</scope>
    <source>
        <strain evidence="1">CCAP 19/18</strain>
    </source>
</reference>
<dbReference type="PANTHER" id="PTHR12069:SF0">
    <property type="entry name" value="DNA-DIRECTED RNA POLYMERASE III SUBUNIT RPC5"/>
    <property type="match status" value="1"/>
</dbReference>
<comment type="caution">
    <text evidence="1">The sequence shown here is derived from an EMBL/GenBank/DDBJ whole genome shotgun (WGS) entry which is preliminary data.</text>
</comment>
<gene>
    <name evidence="1" type="ORF">DUNSADRAFT_13958</name>
</gene>
<dbReference type="Pfam" id="PF04801">
    <property type="entry name" value="RPC5"/>
    <property type="match status" value="1"/>
</dbReference>
<dbReference type="InterPro" id="IPR006886">
    <property type="entry name" value="RNA_pol_III_Rpc5"/>
</dbReference>
<accession>A0ABQ7G898</accession>
<evidence type="ECO:0000313" key="2">
    <source>
        <dbReference type="Proteomes" id="UP000815325"/>
    </source>
</evidence>